<accession>Q0YP60</accession>
<dbReference type="InterPro" id="IPR036390">
    <property type="entry name" value="WH_DNA-bd_sf"/>
</dbReference>
<dbReference type="EMBL" id="AASE01000034">
    <property type="protein sequence ID" value="EAT58071.1"/>
    <property type="molecule type" value="Genomic_DNA"/>
</dbReference>
<dbReference type="SUPFAM" id="SSF46785">
    <property type="entry name" value="Winged helix' DNA-binding domain"/>
    <property type="match status" value="1"/>
</dbReference>
<organism evidence="2 3">
    <name type="scientific">Chlorobium ferrooxidans DSM 13031</name>
    <dbReference type="NCBI Taxonomy" id="377431"/>
    <lineage>
        <taxon>Bacteria</taxon>
        <taxon>Pseudomonadati</taxon>
        <taxon>Chlorobiota</taxon>
        <taxon>Chlorobiia</taxon>
        <taxon>Chlorobiales</taxon>
        <taxon>Chlorobiaceae</taxon>
        <taxon>Chlorobium/Pelodictyon group</taxon>
        <taxon>Chlorobium</taxon>
    </lineage>
</organism>
<dbReference type="InterPro" id="IPR027395">
    <property type="entry name" value="WH_DNA-bd_dom"/>
</dbReference>
<proteinExistence type="predicted"/>
<dbReference type="InterPro" id="IPR036388">
    <property type="entry name" value="WH-like_DNA-bd_sf"/>
</dbReference>
<dbReference type="Gene3D" id="1.10.10.10">
    <property type="entry name" value="Winged helix-like DNA-binding domain superfamily/Winged helix DNA-binding domain"/>
    <property type="match status" value="1"/>
</dbReference>
<evidence type="ECO:0000313" key="3">
    <source>
        <dbReference type="Proteomes" id="UP000004162"/>
    </source>
</evidence>
<dbReference type="InterPro" id="IPR035965">
    <property type="entry name" value="PAS-like_dom_sf"/>
</dbReference>
<dbReference type="SUPFAM" id="SSF55785">
    <property type="entry name" value="PYP-like sensor domain (PAS domain)"/>
    <property type="match status" value="1"/>
</dbReference>
<dbReference type="CDD" id="cd00130">
    <property type="entry name" value="PAS"/>
    <property type="match status" value="1"/>
</dbReference>
<feature type="domain" description="PAS" evidence="1">
    <location>
        <begin position="84"/>
        <end position="154"/>
    </location>
</feature>
<dbReference type="Pfam" id="PF13601">
    <property type="entry name" value="HTH_34"/>
    <property type="match status" value="1"/>
</dbReference>
<evidence type="ECO:0000313" key="2">
    <source>
        <dbReference type="EMBL" id="EAT58071.1"/>
    </source>
</evidence>
<dbReference type="AlphaFoldDB" id="Q0YP60"/>
<dbReference type="PANTHER" id="PTHR37318:SF1">
    <property type="entry name" value="BSL7504 PROTEIN"/>
    <property type="match status" value="1"/>
</dbReference>
<evidence type="ECO:0000259" key="1">
    <source>
        <dbReference type="PROSITE" id="PS50112"/>
    </source>
</evidence>
<sequence>MVYIESLNKPEKKFMKKENTHSAHLLELRKQAEALLNKGARKYPDFSHSHEEMQRVVHELAVHQIELDMQRDELLQTRADLEESLDCYTELFDFAPLAYLTLSLNGKIRQVNLTGTKLLGVDRSKLIGERFARFVTPDDLPVFNNFLTLVFSQHKSCSCEVRLGSDAGNVVISRNSFASPEEAVVPDNRIIRIDAVQSQDGRECRAVVSDISMEKLIERENSELKKATSHHSTGNGTTPDFNHHLIDKVIHARIRFAALSYLFSVDQACFVEIKKKVHTTDGNLSVHMRMLESAGYISCDKDLQARKPQTIYQITPKGHDAFVRYKESITALYGI</sequence>
<reference evidence="2 3" key="1">
    <citation type="submission" date="2006-07" db="EMBL/GenBank/DDBJ databases">
        <title>Annotation of the draft genome assembly of Chlorobium ferroxidans DSM 13031.</title>
        <authorList>
            <consortium name="US DOE Joint Genome Institute (JGI-ORNL)"/>
            <person name="Larimer F."/>
            <person name="Land M."/>
            <person name="Hauser L."/>
        </authorList>
    </citation>
    <scope>NUCLEOTIDE SEQUENCE [LARGE SCALE GENOMIC DNA]</scope>
    <source>
        <strain evidence="2 3">DSM 13031</strain>
    </source>
</reference>
<dbReference type="NCBIfam" id="TIGR00229">
    <property type="entry name" value="sensory_box"/>
    <property type="match status" value="1"/>
</dbReference>
<gene>
    <name evidence="2" type="ORF">CferDRAFT_0076</name>
</gene>
<comment type="caution">
    <text evidence="2">The sequence shown here is derived from an EMBL/GenBank/DDBJ whole genome shotgun (WGS) entry which is preliminary data.</text>
</comment>
<dbReference type="Proteomes" id="UP000004162">
    <property type="component" value="Unassembled WGS sequence"/>
</dbReference>
<protein>
    <submittedName>
        <fullName evidence="2">PAS</fullName>
    </submittedName>
</protein>
<dbReference type="InterPro" id="IPR000014">
    <property type="entry name" value="PAS"/>
</dbReference>
<name>Q0YP60_9CHLB</name>
<reference evidence="2 3" key="2">
    <citation type="submission" date="2006-07" db="EMBL/GenBank/DDBJ databases">
        <title>Sequencing of the draft genome and assembly of Chlorobium ferroxidans DSM 13031.</title>
        <authorList>
            <consortium name="US DOE Joint Genome Institute (JGI-PGF)"/>
            <person name="Copeland A."/>
            <person name="Lucas S."/>
            <person name="Lapidus A."/>
            <person name="Barry K."/>
            <person name="Glavina del Rio T."/>
            <person name="Dalin E."/>
            <person name="Tice H."/>
            <person name="Bruce D."/>
            <person name="Pitluck S."/>
            <person name="Richardson P."/>
        </authorList>
    </citation>
    <scope>NUCLEOTIDE SEQUENCE [LARGE SCALE GENOMIC DNA]</scope>
    <source>
        <strain evidence="2 3">DSM 13031</strain>
    </source>
</reference>
<dbReference type="PROSITE" id="PS50112">
    <property type="entry name" value="PAS"/>
    <property type="match status" value="1"/>
</dbReference>
<dbReference type="Gene3D" id="3.30.450.20">
    <property type="entry name" value="PAS domain"/>
    <property type="match status" value="1"/>
</dbReference>
<keyword evidence="3" id="KW-1185">Reference proteome</keyword>
<dbReference type="PANTHER" id="PTHR37318">
    <property type="entry name" value="BSL7504 PROTEIN"/>
    <property type="match status" value="1"/>
</dbReference>